<dbReference type="Proteomes" id="UP001521150">
    <property type="component" value="Unassembled WGS sequence"/>
</dbReference>
<proteinExistence type="predicted"/>
<dbReference type="EMBL" id="JAJVCN010000002">
    <property type="protein sequence ID" value="MCE7007000.1"/>
    <property type="molecule type" value="Genomic_DNA"/>
</dbReference>
<dbReference type="Gene3D" id="3.30.505.50">
    <property type="entry name" value="Sigma 54 modulation/S30EA ribosomal protein, C-terminal domain"/>
    <property type="match status" value="2"/>
</dbReference>
<dbReference type="InterPro" id="IPR038416">
    <property type="entry name" value="Ribosom_S30AE_C_sf"/>
</dbReference>
<evidence type="ECO:0000259" key="2">
    <source>
        <dbReference type="Pfam" id="PF16321"/>
    </source>
</evidence>
<evidence type="ECO:0000313" key="3">
    <source>
        <dbReference type="EMBL" id="MCE7007000.1"/>
    </source>
</evidence>
<sequence>MVQTTGEVLDSARDYVRRQVAAFIRRLPWPLVSARVKLTVFSRASGPWAALAQVNLELRDHPVRAQVPVAFLHEAGRLLRLRLAAQVARLTHPDMPRPWPSETCRGVQPVSHAARRRAIVRRKSYPLSRCTPDQAALTMDVMDYDFHLFTDADTGQDSLIYRVGPTGYRLARLSGMAPPSAPVTVPLTINVHPVPEATLEQAVARLTATEMPYQFFRDHATGRGAVLYRRYDGNYGLLAPAPPDQERPDAEAIHDGQ</sequence>
<feature type="region of interest" description="Disordered" evidence="1">
    <location>
        <begin position="238"/>
        <end position="257"/>
    </location>
</feature>
<reference evidence="3 4" key="1">
    <citation type="submission" date="2021-12" db="EMBL/GenBank/DDBJ databases">
        <title>Genome sequence of Kibdelosporangium philippinense ATCC 49844.</title>
        <authorList>
            <person name="Fedorov E.A."/>
            <person name="Omeragic M."/>
            <person name="Shalygina K.F."/>
            <person name="Maclea K.S."/>
        </authorList>
    </citation>
    <scope>NUCLEOTIDE SEQUENCE [LARGE SCALE GENOMIC DNA]</scope>
    <source>
        <strain evidence="3 4">ATCC 49844</strain>
    </source>
</reference>
<name>A0ABS8ZJ68_9PSEU</name>
<comment type="caution">
    <text evidence="3">The sequence shown here is derived from an EMBL/GenBank/DDBJ whole genome shotgun (WGS) entry which is preliminary data.</text>
</comment>
<evidence type="ECO:0000256" key="1">
    <source>
        <dbReference type="SAM" id="MobiDB-lite"/>
    </source>
</evidence>
<organism evidence="3 4">
    <name type="scientific">Kibdelosporangium philippinense</name>
    <dbReference type="NCBI Taxonomy" id="211113"/>
    <lineage>
        <taxon>Bacteria</taxon>
        <taxon>Bacillati</taxon>
        <taxon>Actinomycetota</taxon>
        <taxon>Actinomycetes</taxon>
        <taxon>Pseudonocardiales</taxon>
        <taxon>Pseudonocardiaceae</taxon>
        <taxon>Kibdelosporangium</taxon>
    </lineage>
</organism>
<feature type="domain" description="Sigma 54 modulation/S30EA ribosomal protein C-terminal" evidence="2">
    <location>
        <begin position="117"/>
        <end position="170"/>
    </location>
</feature>
<dbReference type="PANTHER" id="PTHR33231:SF1">
    <property type="entry name" value="30S RIBOSOMAL PROTEIN"/>
    <property type="match status" value="1"/>
</dbReference>
<dbReference type="InterPro" id="IPR032528">
    <property type="entry name" value="Ribosom_S30AE_C"/>
</dbReference>
<protein>
    <submittedName>
        <fullName evidence="3">Sigma 54 modulation/S30EA ribosomal C-terminal domain-containing protein</fullName>
    </submittedName>
</protein>
<dbReference type="Pfam" id="PF16321">
    <property type="entry name" value="Ribosom_S30AE_C"/>
    <property type="match status" value="2"/>
</dbReference>
<dbReference type="InterPro" id="IPR050574">
    <property type="entry name" value="HPF/YfiA_ribosome-assoc"/>
</dbReference>
<accession>A0ABS8ZJ68</accession>
<feature type="compositionally biased region" description="Basic and acidic residues" evidence="1">
    <location>
        <begin position="244"/>
        <end position="257"/>
    </location>
</feature>
<keyword evidence="4" id="KW-1185">Reference proteome</keyword>
<evidence type="ECO:0000313" key="4">
    <source>
        <dbReference type="Proteomes" id="UP001521150"/>
    </source>
</evidence>
<dbReference type="PANTHER" id="PTHR33231">
    <property type="entry name" value="30S RIBOSOMAL PROTEIN"/>
    <property type="match status" value="1"/>
</dbReference>
<dbReference type="RefSeq" id="WP_233728403.1">
    <property type="nucleotide sequence ID" value="NZ_JAJVCN010000002.1"/>
</dbReference>
<feature type="domain" description="Sigma 54 modulation/S30EA ribosomal protein C-terminal" evidence="2">
    <location>
        <begin position="192"/>
        <end position="237"/>
    </location>
</feature>
<gene>
    <name evidence="3" type="ORF">LWC34_29840</name>
</gene>